<comment type="caution">
    <text evidence="3">The sequence shown here is derived from an EMBL/GenBank/DDBJ whole genome shotgun (WGS) entry which is preliminary data.</text>
</comment>
<dbReference type="VEuPathDB" id="VectorBase:RSAN_033181"/>
<dbReference type="InterPro" id="IPR031330">
    <property type="entry name" value="Gly_Hdrlase_35_cat"/>
</dbReference>
<protein>
    <recommendedName>
        <fullName evidence="2">Glycoside hydrolase 35 catalytic domain-containing protein</fullName>
    </recommendedName>
</protein>
<feature type="domain" description="Glycoside hydrolase 35 catalytic" evidence="2">
    <location>
        <begin position="16"/>
        <end position="104"/>
    </location>
</feature>
<evidence type="ECO:0000259" key="2">
    <source>
        <dbReference type="Pfam" id="PF01301"/>
    </source>
</evidence>
<evidence type="ECO:0000256" key="1">
    <source>
        <dbReference type="ARBA" id="ARBA00009809"/>
    </source>
</evidence>
<dbReference type="SUPFAM" id="SSF51445">
    <property type="entry name" value="(Trans)glycosidases"/>
    <property type="match status" value="1"/>
</dbReference>
<reference evidence="3" key="2">
    <citation type="submission" date="2021-09" db="EMBL/GenBank/DDBJ databases">
        <authorList>
            <person name="Jia N."/>
            <person name="Wang J."/>
            <person name="Shi W."/>
            <person name="Du L."/>
            <person name="Sun Y."/>
            <person name="Zhan W."/>
            <person name="Jiang J."/>
            <person name="Wang Q."/>
            <person name="Zhang B."/>
            <person name="Ji P."/>
            <person name="Sakyi L.B."/>
            <person name="Cui X."/>
            <person name="Yuan T."/>
            <person name="Jiang B."/>
            <person name="Yang W."/>
            <person name="Lam T.T.-Y."/>
            <person name="Chang Q."/>
            <person name="Ding S."/>
            <person name="Wang X."/>
            <person name="Zhu J."/>
            <person name="Ruan X."/>
            <person name="Zhao L."/>
            <person name="Wei J."/>
            <person name="Que T."/>
            <person name="Du C."/>
            <person name="Cheng J."/>
            <person name="Dai P."/>
            <person name="Han X."/>
            <person name="Huang E."/>
            <person name="Gao Y."/>
            <person name="Liu J."/>
            <person name="Shao H."/>
            <person name="Ye R."/>
            <person name="Li L."/>
            <person name="Wei W."/>
            <person name="Wang X."/>
            <person name="Wang C."/>
            <person name="Huo Q."/>
            <person name="Li W."/>
            <person name="Guo W."/>
            <person name="Chen H."/>
            <person name="Chen S."/>
            <person name="Zhou L."/>
            <person name="Zhou L."/>
            <person name="Ni X."/>
            <person name="Tian J."/>
            <person name="Zhou Y."/>
            <person name="Sheng Y."/>
            <person name="Liu T."/>
            <person name="Pan Y."/>
            <person name="Xia L."/>
            <person name="Li J."/>
            <person name="Zhao F."/>
            <person name="Cao W."/>
        </authorList>
    </citation>
    <scope>NUCLEOTIDE SEQUENCE</scope>
    <source>
        <strain evidence="3">Rsan-2018</strain>
        <tissue evidence="3">Larvae</tissue>
    </source>
</reference>
<dbReference type="EMBL" id="JABSTV010001248">
    <property type="protein sequence ID" value="KAH7968099.1"/>
    <property type="molecule type" value="Genomic_DNA"/>
</dbReference>
<reference evidence="3" key="1">
    <citation type="journal article" date="2020" name="Cell">
        <title>Large-Scale Comparative Analyses of Tick Genomes Elucidate Their Genetic Diversity and Vector Capacities.</title>
        <authorList>
            <consortium name="Tick Genome and Microbiome Consortium (TIGMIC)"/>
            <person name="Jia N."/>
            <person name="Wang J."/>
            <person name="Shi W."/>
            <person name="Du L."/>
            <person name="Sun Y."/>
            <person name="Zhan W."/>
            <person name="Jiang J.F."/>
            <person name="Wang Q."/>
            <person name="Zhang B."/>
            <person name="Ji P."/>
            <person name="Bell-Sakyi L."/>
            <person name="Cui X.M."/>
            <person name="Yuan T.T."/>
            <person name="Jiang B.G."/>
            <person name="Yang W.F."/>
            <person name="Lam T.T."/>
            <person name="Chang Q.C."/>
            <person name="Ding S.J."/>
            <person name="Wang X.J."/>
            <person name="Zhu J.G."/>
            <person name="Ruan X.D."/>
            <person name="Zhao L."/>
            <person name="Wei J.T."/>
            <person name="Ye R.Z."/>
            <person name="Que T.C."/>
            <person name="Du C.H."/>
            <person name="Zhou Y.H."/>
            <person name="Cheng J.X."/>
            <person name="Dai P.F."/>
            <person name="Guo W.B."/>
            <person name="Han X.H."/>
            <person name="Huang E.J."/>
            <person name="Li L.F."/>
            <person name="Wei W."/>
            <person name="Gao Y.C."/>
            <person name="Liu J.Z."/>
            <person name="Shao H.Z."/>
            <person name="Wang X."/>
            <person name="Wang C.C."/>
            <person name="Yang T.C."/>
            <person name="Huo Q.B."/>
            <person name="Li W."/>
            <person name="Chen H.Y."/>
            <person name="Chen S.E."/>
            <person name="Zhou L.G."/>
            <person name="Ni X.B."/>
            <person name="Tian J.H."/>
            <person name="Sheng Y."/>
            <person name="Liu T."/>
            <person name="Pan Y.S."/>
            <person name="Xia L.Y."/>
            <person name="Li J."/>
            <person name="Zhao F."/>
            <person name="Cao W.C."/>
        </authorList>
    </citation>
    <scope>NUCLEOTIDE SEQUENCE</scope>
    <source>
        <strain evidence="3">Rsan-2018</strain>
    </source>
</reference>
<accession>A0A9D4T2X4</accession>
<dbReference type="Proteomes" id="UP000821837">
    <property type="component" value="Unassembled WGS sequence"/>
</dbReference>
<organism evidence="3 4">
    <name type="scientific">Rhipicephalus sanguineus</name>
    <name type="common">Brown dog tick</name>
    <name type="synonym">Ixodes sanguineus</name>
    <dbReference type="NCBI Taxonomy" id="34632"/>
    <lineage>
        <taxon>Eukaryota</taxon>
        <taxon>Metazoa</taxon>
        <taxon>Ecdysozoa</taxon>
        <taxon>Arthropoda</taxon>
        <taxon>Chelicerata</taxon>
        <taxon>Arachnida</taxon>
        <taxon>Acari</taxon>
        <taxon>Parasitiformes</taxon>
        <taxon>Ixodida</taxon>
        <taxon>Ixodoidea</taxon>
        <taxon>Ixodidae</taxon>
        <taxon>Rhipicephalinae</taxon>
        <taxon>Rhipicephalus</taxon>
        <taxon>Rhipicephalus</taxon>
    </lineage>
</organism>
<proteinExistence type="inferred from homology"/>
<dbReference type="AlphaFoldDB" id="A0A9D4T2X4"/>
<gene>
    <name evidence="3" type="ORF">HPB52_005584</name>
</gene>
<keyword evidence="4" id="KW-1185">Reference proteome</keyword>
<dbReference type="PANTHER" id="PTHR23421">
    <property type="entry name" value="BETA-GALACTOSIDASE RELATED"/>
    <property type="match status" value="1"/>
</dbReference>
<sequence>MKARRSFVIDYENDRFLKDGEPIQVVAGAIHYFRTLPQLWDNRLTTIKTAGLNAIQTYVEWSSHEPEEGQFAGAQELVHFLNLGPESRLTGSLRIGPYICAERDLIENEYGSYKACDFSYMAWLRDLVRHHLGRDVILYTTDGAGDGFLQCGKVDGAYTNR</sequence>
<dbReference type="InterPro" id="IPR001944">
    <property type="entry name" value="Glycoside_Hdrlase_35"/>
</dbReference>
<name>A0A9D4T2X4_RHISA</name>
<dbReference type="Pfam" id="PF01301">
    <property type="entry name" value="Glyco_hydro_35"/>
    <property type="match status" value="1"/>
</dbReference>
<dbReference type="GO" id="GO:0004553">
    <property type="term" value="F:hydrolase activity, hydrolyzing O-glycosyl compounds"/>
    <property type="evidence" value="ECO:0007669"/>
    <property type="project" value="InterPro"/>
</dbReference>
<dbReference type="PRINTS" id="PR00742">
    <property type="entry name" value="GLHYDRLASE35"/>
</dbReference>
<dbReference type="GO" id="GO:0005975">
    <property type="term" value="P:carbohydrate metabolic process"/>
    <property type="evidence" value="ECO:0007669"/>
    <property type="project" value="InterPro"/>
</dbReference>
<dbReference type="InterPro" id="IPR017853">
    <property type="entry name" value="GH"/>
</dbReference>
<comment type="similarity">
    <text evidence="1">Belongs to the glycosyl hydrolase 35 family.</text>
</comment>
<evidence type="ECO:0000313" key="3">
    <source>
        <dbReference type="EMBL" id="KAH7968099.1"/>
    </source>
</evidence>
<evidence type="ECO:0000313" key="4">
    <source>
        <dbReference type="Proteomes" id="UP000821837"/>
    </source>
</evidence>
<dbReference type="Gene3D" id="3.20.20.80">
    <property type="entry name" value="Glycosidases"/>
    <property type="match status" value="2"/>
</dbReference>